<keyword evidence="7" id="KW-1185">Reference proteome</keyword>
<keyword evidence="4" id="KW-0472">Membrane</keyword>
<accession>A0A251UE97</accession>
<sequence length="320" mass="35863">MDYCFRSLTRILTSTIFLAILLSSFSFTYTEAYYAQDPDGNITIKWDVISWTPDGYVAFVTIYNFQKYRYISHPGWTLSWSWAKKEVIWYMFGAQATEQGNCSSYTSATGIPHSCKKTPTTVDLLPDVPYNQQVANCCKGGVMSVRGLDPENYISSFQITVGNTGTTNYTIKVPRNFTFLDPHNPGHTCGPAIVGKQTKFITSDGRRVTQAIMTWNVTCTYSQFLVGKPPPACCTSPVRYINETFVPCYSCTCGCKNNVSHPESCVKDSPYFNGDNCVMPPSMPPYSPYQNPLNASTRLSFAFLTLLTMSLSVFFVFVYV</sequence>
<dbReference type="PIRSF" id="PIRSF038122">
    <property type="entry name" value="COBRA"/>
    <property type="match status" value="1"/>
</dbReference>
<keyword evidence="4" id="KW-0812">Transmembrane</keyword>
<evidence type="ECO:0000313" key="6">
    <source>
        <dbReference type="EMBL" id="OTG21092.1"/>
    </source>
</evidence>
<keyword evidence="3" id="KW-0325">Glycoprotein</keyword>
<dbReference type="PANTHER" id="PTHR31673:SF48">
    <property type="entry name" value="COBRA, PLANT-RELATED"/>
    <property type="match status" value="1"/>
</dbReference>
<comment type="similarity">
    <text evidence="1">Belongs to the COBRA family.</text>
</comment>
<dbReference type="Pfam" id="PF04833">
    <property type="entry name" value="COBRA"/>
    <property type="match status" value="1"/>
</dbReference>
<dbReference type="GO" id="GO:0052324">
    <property type="term" value="P:plant-type cell wall cellulose biosynthetic process"/>
    <property type="evidence" value="ECO:0000318"/>
    <property type="project" value="GO_Central"/>
</dbReference>
<protein>
    <submittedName>
        <fullName evidence="6">Putative COBRA, plant</fullName>
    </submittedName>
</protein>
<dbReference type="Gramene" id="mRNA:HanXRQr2_Chr07g0309711">
    <property type="protein sequence ID" value="mRNA:HanXRQr2_Chr07g0309711"/>
    <property type="gene ID" value="HanXRQr2_Chr07g0309711"/>
</dbReference>
<feature type="transmembrane region" description="Helical" evidence="4">
    <location>
        <begin position="299"/>
        <end position="319"/>
    </location>
</feature>
<reference evidence="5 7" key="1">
    <citation type="journal article" date="2017" name="Nature">
        <title>The sunflower genome provides insights into oil metabolism, flowering and Asterid evolution.</title>
        <authorList>
            <person name="Badouin H."/>
            <person name="Gouzy J."/>
            <person name="Grassa C.J."/>
            <person name="Murat F."/>
            <person name="Staton S.E."/>
            <person name="Cottret L."/>
            <person name="Lelandais-Briere C."/>
            <person name="Owens G.L."/>
            <person name="Carrere S."/>
            <person name="Mayjonade B."/>
            <person name="Legrand L."/>
            <person name="Gill N."/>
            <person name="Kane N.C."/>
            <person name="Bowers J.E."/>
            <person name="Hubner S."/>
            <person name="Bellec A."/>
            <person name="Berard A."/>
            <person name="Berges H."/>
            <person name="Blanchet N."/>
            <person name="Boniface M.C."/>
            <person name="Brunel D."/>
            <person name="Catrice O."/>
            <person name="Chaidir N."/>
            <person name="Claudel C."/>
            <person name="Donnadieu C."/>
            <person name="Faraut T."/>
            <person name="Fievet G."/>
            <person name="Helmstetter N."/>
            <person name="King M."/>
            <person name="Knapp S.J."/>
            <person name="Lai Z."/>
            <person name="Le Paslier M.C."/>
            <person name="Lippi Y."/>
            <person name="Lorenzon L."/>
            <person name="Mandel J.R."/>
            <person name="Marage G."/>
            <person name="Marchand G."/>
            <person name="Marquand E."/>
            <person name="Bret-Mestries E."/>
            <person name="Morien E."/>
            <person name="Nambeesan S."/>
            <person name="Nguyen T."/>
            <person name="Pegot-Espagnet P."/>
            <person name="Pouilly N."/>
            <person name="Raftis F."/>
            <person name="Sallet E."/>
            <person name="Schiex T."/>
            <person name="Thomas J."/>
            <person name="Vandecasteele C."/>
            <person name="Vares D."/>
            <person name="Vear F."/>
            <person name="Vautrin S."/>
            <person name="Crespi M."/>
            <person name="Mangin B."/>
            <person name="Burke J.M."/>
            <person name="Salse J."/>
            <person name="Munos S."/>
            <person name="Vincourt P."/>
            <person name="Rieseberg L.H."/>
            <person name="Langlade N.B."/>
        </authorList>
    </citation>
    <scope>NUCLEOTIDE SEQUENCE [LARGE SCALE GENOMIC DNA]</scope>
    <source>
        <strain evidence="7">cv. SF193</strain>
        <tissue evidence="5">Leaves</tissue>
    </source>
</reference>
<dbReference type="Proteomes" id="UP000215914">
    <property type="component" value="Chromosome 7"/>
</dbReference>
<proteinExistence type="inferred from homology"/>
<dbReference type="PANTHER" id="PTHR31673">
    <property type="entry name" value="PROTEIN COBRA"/>
    <property type="match status" value="1"/>
</dbReference>
<reference evidence="6" key="2">
    <citation type="submission" date="2017-02" db="EMBL/GenBank/DDBJ databases">
        <title>Sunflower complete genome.</title>
        <authorList>
            <person name="Langlade N."/>
            <person name="Munos S."/>
        </authorList>
    </citation>
    <scope>NUCLEOTIDE SEQUENCE [LARGE SCALE GENOMIC DNA]</scope>
    <source>
        <tissue evidence="6">Leaves</tissue>
    </source>
</reference>
<evidence type="ECO:0000256" key="2">
    <source>
        <dbReference type="ARBA" id="ARBA00022729"/>
    </source>
</evidence>
<organism evidence="6 7">
    <name type="scientific">Helianthus annuus</name>
    <name type="common">Common sunflower</name>
    <dbReference type="NCBI Taxonomy" id="4232"/>
    <lineage>
        <taxon>Eukaryota</taxon>
        <taxon>Viridiplantae</taxon>
        <taxon>Streptophyta</taxon>
        <taxon>Embryophyta</taxon>
        <taxon>Tracheophyta</taxon>
        <taxon>Spermatophyta</taxon>
        <taxon>Magnoliopsida</taxon>
        <taxon>eudicotyledons</taxon>
        <taxon>Gunneridae</taxon>
        <taxon>Pentapetalae</taxon>
        <taxon>asterids</taxon>
        <taxon>campanulids</taxon>
        <taxon>Asterales</taxon>
        <taxon>Asteraceae</taxon>
        <taxon>Asteroideae</taxon>
        <taxon>Heliantheae alliance</taxon>
        <taxon>Heliantheae</taxon>
        <taxon>Helianthus</taxon>
    </lineage>
</organism>
<dbReference type="InParanoid" id="A0A251UE97"/>
<name>A0A251UE97_HELAN</name>
<dbReference type="GO" id="GO:0010215">
    <property type="term" value="P:cellulose microfibril organization"/>
    <property type="evidence" value="ECO:0007669"/>
    <property type="project" value="InterPro"/>
</dbReference>
<dbReference type="AlphaFoldDB" id="A0A251UE97"/>
<dbReference type="InterPro" id="IPR006918">
    <property type="entry name" value="COBRA_pln"/>
</dbReference>
<evidence type="ECO:0000313" key="7">
    <source>
        <dbReference type="Proteomes" id="UP000215914"/>
    </source>
</evidence>
<dbReference type="OrthoDB" id="1724830at2759"/>
<reference evidence="5" key="3">
    <citation type="submission" date="2020-06" db="EMBL/GenBank/DDBJ databases">
        <title>Helianthus annuus Genome sequencing and assembly Release 2.</title>
        <authorList>
            <person name="Gouzy J."/>
            <person name="Langlade N."/>
            <person name="Munos S."/>
        </authorList>
    </citation>
    <scope>NUCLEOTIDE SEQUENCE</scope>
    <source>
        <tissue evidence="5">Leaves</tissue>
    </source>
</reference>
<keyword evidence="2" id="KW-0732">Signal</keyword>
<evidence type="ECO:0000256" key="4">
    <source>
        <dbReference type="SAM" id="Phobius"/>
    </source>
</evidence>
<dbReference type="GO" id="GO:0005886">
    <property type="term" value="C:plasma membrane"/>
    <property type="evidence" value="ECO:0000318"/>
    <property type="project" value="GO_Central"/>
</dbReference>
<keyword evidence="4" id="KW-1133">Transmembrane helix</keyword>
<dbReference type="EMBL" id="CM007896">
    <property type="protein sequence ID" value="OTG21092.1"/>
    <property type="molecule type" value="Genomic_DNA"/>
</dbReference>
<gene>
    <name evidence="6" type="ORF">HannXRQ_Chr07g0200371</name>
    <name evidence="5" type="ORF">HanXRQr2_Chr07g0309711</name>
</gene>
<evidence type="ECO:0000256" key="1">
    <source>
        <dbReference type="ARBA" id="ARBA00005507"/>
    </source>
</evidence>
<evidence type="ECO:0000313" key="5">
    <source>
        <dbReference type="EMBL" id="KAF5799893.1"/>
    </source>
</evidence>
<evidence type="ECO:0000256" key="3">
    <source>
        <dbReference type="ARBA" id="ARBA00023180"/>
    </source>
</evidence>
<dbReference type="OMA" id="AEKETIW"/>
<dbReference type="EMBL" id="MNCJ02000322">
    <property type="protein sequence ID" value="KAF5799893.1"/>
    <property type="molecule type" value="Genomic_DNA"/>
</dbReference>